<dbReference type="Pfam" id="PF00076">
    <property type="entry name" value="RRM_1"/>
    <property type="match status" value="2"/>
</dbReference>
<evidence type="ECO:0000259" key="5">
    <source>
        <dbReference type="PROSITE" id="PS50102"/>
    </source>
</evidence>
<organism evidence="6 7">
    <name type="scientific">Geodia barretti</name>
    <name type="common">Barrett's horny sponge</name>
    <dbReference type="NCBI Taxonomy" id="519541"/>
    <lineage>
        <taxon>Eukaryota</taxon>
        <taxon>Metazoa</taxon>
        <taxon>Porifera</taxon>
        <taxon>Demospongiae</taxon>
        <taxon>Heteroscleromorpha</taxon>
        <taxon>Tetractinellida</taxon>
        <taxon>Astrophorina</taxon>
        <taxon>Geodiidae</taxon>
        <taxon>Geodia</taxon>
    </lineage>
</organism>
<dbReference type="InterPro" id="IPR012677">
    <property type="entry name" value="Nucleotide-bd_a/b_plait_sf"/>
</dbReference>
<evidence type="ECO:0000313" key="6">
    <source>
        <dbReference type="EMBL" id="CAI8022684.1"/>
    </source>
</evidence>
<feature type="region of interest" description="Disordered" evidence="4">
    <location>
        <begin position="262"/>
        <end position="281"/>
    </location>
</feature>
<feature type="domain" description="RRM" evidence="5">
    <location>
        <begin position="110"/>
        <end position="186"/>
    </location>
</feature>
<dbReference type="PANTHER" id="PTHR48033:SF9">
    <property type="entry name" value="TAR DNA-BINDING PROTEIN 43"/>
    <property type="match status" value="1"/>
</dbReference>
<dbReference type="EMBL" id="CASHTH010001973">
    <property type="protein sequence ID" value="CAI8022684.1"/>
    <property type="molecule type" value="Genomic_DNA"/>
</dbReference>
<feature type="compositionally biased region" description="Gly residues" evidence="4">
    <location>
        <begin position="45"/>
        <end position="70"/>
    </location>
</feature>
<feature type="region of interest" description="Disordered" evidence="4">
    <location>
        <begin position="328"/>
        <end position="411"/>
    </location>
</feature>
<dbReference type="SMART" id="SM00360">
    <property type="entry name" value="RRM"/>
    <property type="match status" value="2"/>
</dbReference>
<feature type="region of interest" description="Disordered" evidence="4">
    <location>
        <begin position="292"/>
        <end position="314"/>
    </location>
</feature>
<dbReference type="GO" id="GO:0000785">
    <property type="term" value="C:chromatin"/>
    <property type="evidence" value="ECO:0007669"/>
    <property type="project" value="TreeGrafter"/>
</dbReference>
<protein>
    <submittedName>
        <fullName evidence="6">TAR DNA-binding protein 43</fullName>
    </submittedName>
</protein>
<feature type="non-terminal residue" evidence="6">
    <location>
        <position position="411"/>
    </location>
</feature>
<dbReference type="GO" id="GO:0003677">
    <property type="term" value="F:DNA binding"/>
    <property type="evidence" value="ECO:0007669"/>
    <property type="project" value="UniProtKB-KW"/>
</dbReference>
<feature type="compositionally biased region" description="Pro residues" evidence="4">
    <location>
        <begin position="360"/>
        <end position="371"/>
    </location>
</feature>
<keyword evidence="6" id="KW-0238">DNA-binding</keyword>
<name>A0AA35S492_GEOBA</name>
<feature type="region of interest" description="Disordered" evidence="4">
    <location>
        <begin position="34"/>
        <end position="102"/>
    </location>
</feature>
<evidence type="ECO:0000256" key="4">
    <source>
        <dbReference type="SAM" id="MobiDB-lite"/>
    </source>
</evidence>
<proteinExistence type="predicted"/>
<evidence type="ECO:0000256" key="3">
    <source>
        <dbReference type="PROSITE-ProRule" id="PRU00176"/>
    </source>
</evidence>
<dbReference type="AlphaFoldDB" id="A0AA35S492"/>
<dbReference type="GO" id="GO:0005654">
    <property type="term" value="C:nucleoplasm"/>
    <property type="evidence" value="ECO:0007669"/>
    <property type="project" value="TreeGrafter"/>
</dbReference>
<dbReference type="InterPro" id="IPR035979">
    <property type="entry name" value="RBD_domain_sf"/>
</dbReference>
<gene>
    <name evidence="6" type="ORF">GBAR_LOCUS13311</name>
</gene>
<dbReference type="SUPFAM" id="SSF54928">
    <property type="entry name" value="RNA-binding domain, RBD"/>
    <property type="match status" value="2"/>
</dbReference>
<keyword evidence="7" id="KW-1185">Reference proteome</keyword>
<comment type="subcellular location">
    <subcellularLocation>
        <location evidence="1">Nucleus</location>
    </subcellularLocation>
</comment>
<dbReference type="GO" id="GO:0003723">
    <property type="term" value="F:RNA binding"/>
    <property type="evidence" value="ECO:0007669"/>
    <property type="project" value="UniProtKB-UniRule"/>
</dbReference>
<feature type="compositionally biased region" description="Polar residues" evidence="4">
    <location>
        <begin position="328"/>
        <end position="340"/>
    </location>
</feature>
<evidence type="ECO:0000256" key="1">
    <source>
        <dbReference type="ARBA" id="ARBA00004123"/>
    </source>
</evidence>
<dbReference type="Gene3D" id="3.30.70.330">
    <property type="match status" value="2"/>
</dbReference>
<feature type="compositionally biased region" description="Gly residues" evidence="4">
    <location>
        <begin position="392"/>
        <end position="411"/>
    </location>
</feature>
<evidence type="ECO:0000256" key="2">
    <source>
        <dbReference type="ARBA" id="ARBA00023242"/>
    </source>
</evidence>
<dbReference type="Proteomes" id="UP001174909">
    <property type="component" value="Unassembled WGS sequence"/>
</dbReference>
<evidence type="ECO:0000313" key="7">
    <source>
        <dbReference type="Proteomes" id="UP001174909"/>
    </source>
</evidence>
<dbReference type="GO" id="GO:0010468">
    <property type="term" value="P:regulation of gene expression"/>
    <property type="evidence" value="ECO:0007669"/>
    <property type="project" value="TreeGrafter"/>
</dbReference>
<comment type="caution">
    <text evidence="6">The sequence shown here is derived from an EMBL/GenBank/DDBJ whole genome shotgun (WGS) entry which is preliminary data.</text>
</comment>
<dbReference type="PANTHER" id="PTHR48033">
    <property type="entry name" value="RNA-BINDING (RRM/RBD/RNP MOTIFS) FAMILY PROTEIN"/>
    <property type="match status" value="1"/>
</dbReference>
<dbReference type="InterPro" id="IPR000504">
    <property type="entry name" value="RRM_dom"/>
</dbReference>
<keyword evidence="3" id="KW-0694">RNA-binding</keyword>
<dbReference type="PROSITE" id="PS50102">
    <property type="entry name" value="RRM"/>
    <property type="match status" value="2"/>
</dbReference>
<reference evidence="6" key="1">
    <citation type="submission" date="2023-03" db="EMBL/GenBank/DDBJ databases">
        <authorList>
            <person name="Steffen K."/>
            <person name="Cardenas P."/>
        </authorList>
    </citation>
    <scope>NUCLEOTIDE SEQUENCE</scope>
</reference>
<keyword evidence="2" id="KW-0539">Nucleus</keyword>
<feature type="domain" description="RRM" evidence="5">
    <location>
        <begin position="193"/>
        <end position="266"/>
    </location>
</feature>
<feature type="non-terminal residue" evidence="6">
    <location>
        <position position="1"/>
    </location>
</feature>
<accession>A0AA35S492</accession>
<sequence length="411" mass="44106">WRAVKRVNDVLTPPDGGWGEAVYVVVVTPAVQSSTSASLPRVEVGDGGGGGTGGGETGGGGGGGGVGGDGSFNKRKMEDEGDGESQRSAKNPRSASPDFTGLKVRDLNREDMIVLGLQWSVTDAELKRYFEQFGEVAAAEVKKDHITGKSRGFGFVRFLDPAVQEKVQVMQHTIKERRVDIKHPRKSPSYMPCKLFVGCLPMKPEATTQELQEYFGNFGEISDIYIPKPYRGFGFVTYQEGSDVQKVLAQTHRLRHSTLNITHADPKGAPRRAGPAAASHGDATGSYGYGYGSQFYNPQPQQQPQGMYYSYGTPQQPTQFGYTARGYTPQQQQSGYNSGTGPRPGMAPVNQHQSHMDQYPPQPPNDVPPPAKRPHSGGHQHIAEVGAETQGPYGGAHYGGGGGEAMGYGGN</sequence>